<evidence type="ECO:0000313" key="1">
    <source>
        <dbReference type="EMBL" id="KAK7361782.1"/>
    </source>
</evidence>
<evidence type="ECO:0000313" key="2">
    <source>
        <dbReference type="Proteomes" id="UP001367508"/>
    </source>
</evidence>
<proteinExistence type="predicted"/>
<keyword evidence="2" id="KW-1185">Reference proteome</keyword>
<name>A0AAN9MW43_CANGL</name>
<dbReference type="Proteomes" id="UP001367508">
    <property type="component" value="Unassembled WGS sequence"/>
</dbReference>
<sequence>MAIEENSDHDWSQSYSEGDLVHLARENEVQVQFEIGLIHPSQSTIGGSFNPNLSLRKESQGPLHEQVYETRDRCHNHSFASHPLKHSQAEMPST</sequence>
<dbReference type="EMBL" id="JAYMYQ010000001">
    <property type="protein sequence ID" value="KAK7361782.1"/>
    <property type="molecule type" value="Genomic_DNA"/>
</dbReference>
<comment type="caution">
    <text evidence="1">The sequence shown here is derived from an EMBL/GenBank/DDBJ whole genome shotgun (WGS) entry which is preliminary data.</text>
</comment>
<organism evidence="1 2">
    <name type="scientific">Canavalia gladiata</name>
    <name type="common">Sword bean</name>
    <name type="synonym">Dolichos gladiatus</name>
    <dbReference type="NCBI Taxonomy" id="3824"/>
    <lineage>
        <taxon>Eukaryota</taxon>
        <taxon>Viridiplantae</taxon>
        <taxon>Streptophyta</taxon>
        <taxon>Embryophyta</taxon>
        <taxon>Tracheophyta</taxon>
        <taxon>Spermatophyta</taxon>
        <taxon>Magnoliopsida</taxon>
        <taxon>eudicotyledons</taxon>
        <taxon>Gunneridae</taxon>
        <taxon>Pentapetalae</taxon>
        <taxon>rosids</taxon>
        <taxon>fabids</taxon>
        <taxon>Fabales</taxon>
        <taxon>Fabaceae</taxon>
        <taxon>Papilionoideae</taxon>
        <taxon>50 kb inversion clade</taxon>
        <taxon>NPAAA clade</taxon>
        <taxon>indigoferoid/millettioid clade</taxon>
        <taxon>Phaseoleae</taxon>
        <taxon>Canavalia</taxon>
    </lineage>
</organism>
<reference evidence="1 2" key="1">
    <citation type="submission" date="2024-01" db="EMBL/GenBank/DDBJ databases">
        <title>The genomes of 5 underutilized Papilionoideae crops provide insights into root nodulation and disease resistanc.</title>
        <authorList>
            <person name="Jiang F."/>
        </authorList>
    </citation>
    <scope>NUCLEOTIDE SEQUENCE [LARGE SCALE GENOMIC DNA]</scope>
    <source>
        <strain evidence="1">LVBAO_FW01</strain>
        <tissue evidence="1">Leaves</tissue>
    </source>
</reference>
<protein>
    <submittedName>
        <fullName evidence="1">Uncharacterized protein</fullName>
    </submittedName>
</protein>
<gene>
    <name evidence="1" type="ORF">VNO77_03866</name>
</gene>
<accession>A0AAN9MW43</accession>
<dbReference type="AlphaFoldDB" id="A0AAN9MW43"/>